<dbReference type="Pfam" id="PF01050">
    <property type="entry name" value="MannoseP_isomer"/>
    <property type="match status" value="1"/>
</dbReference>
<comment type="pathway">
    <text evidence="1">Nucleotide-sugar biosynthesis; GDP-alpha-D-mannose biosynthesis; GDP-alpha-D-mannose from alpha-D-mannose 1-phosphate (GTP route): step 1/1.</text>
</comment>
<dbReference type="InterPro" id="IPR054566">
    <property type="entry name" value="ManC/GMP-like_b-helix"/>
</dbReference>
<dbReference type="Proteomes" id="UP001157439">
    <property type="component" value="Unassembled WGS sequence"/>
</dbReference>
<gene>
    <name evidence="13" type="primary">cpsB</name>
    <name evidence="13" type="ORF">GCM10007894_25670</name>
</gene>
<name>A0AA37WZ76_9GAMM</name>
<dbReference type="Gene3D" id="3.90.550.10">
    <property type="entry name" value="Spore Coat Polysaccharide Biosynthesis Protein SpsA, Chain A"/>
    <property type="match status" value="1"/>
</dbReference>
<dbReference type="PANTHER" id="PTHR46390">
    <property type="entry name" value="MANNOSE-1-PHOSPHATE GUANYLYLTRANSFERASE"/>
    <property type="match status" value="1"/>
</dbReference>
<dbReference type="InterPro" id="IPR029044">
    <property type="entry name" value="Nucleotide-diphossugar_trans"/>
</dbReference>
<evidence type="ECO:0000259" key="11">
    <source>
        <dbReference type="Pfam" id="PF01050"/>
    </source>
</evidence>
<evidence type="ECO:0000256" key="6">
    <source>
        <dbReference type="ARBA" id="ARBA00022741"/>
    </source>
</evidence>
<dbReference type="InterPro" id="IPR011051">
    <property type="entry name" value="RmlC_Cupin_sf"/>
</dbReference>
<evidence type="ECO:0000259" key="10">
    <source>
        <dbReference type="Pfam" id="PF00483"/>
    </source>
</evidence>
<reference evidence="13 14" key="1">
    <citation type="journal article" date="2014" name="Int. J. Syst. Evol. Microbiol.">
        <title>Complete genome sequence of Corynebacterium casei LMG S-19264T (=DSM 44701T), isolated from a smear-ripened cheese.</title>
        <authorList>
            <consortium name="US DOE Joint Genome Institute (JGI-PGF)"/>
            <person name="Walter F."/>
            <person name="Albersmeier A."/>
            <person name="Kalinowski J."/>
            <person name="Ruckert C."/>
        </authorList>
    </citation>
    <scope>NUCLEOTIDE SEQUENCE [LARGE SCALE GENOMIC DNA]</scope>
    <source>
        <strain evidence="13 14">NBRC 112785</strain>
    </source>
</reference>
<sequence>MIYPIILAGGCGSRLWPLSRAAFPKQLLALAGTHTLLQQTVLRLAGLNVAKPIVVCNQEHRFVVAEQLRAINQLGKIILEPVGRNTAPAVAIAALAVLEDDPHAKILVLAADHLIKDEQAFTSAINHASNSALNDKLITFGITPESPETGYGYIEAKETVQGTKALAVSQFKEKPDVETARHYIESGNFYWNSGIFLFKAKRFIYELSQYSADMLLSCKKAFAKRYDDLDFVRIPEAEFALSPSDSIDYAVMEHTKDAVVVPMSVGWSDLGSWHALWDSADKDEQGNVLQGDVLLDKSSNCYVNAQSKLVATVGVDNLVVVETKDAVLVANKEKVQDVKNIVNKLQQQQRCEATNHREVYRPWGMYDSIDNGHRYQVKHISVKPGEKLSIQMHHHRAEHWIVVSGTAKVTIGDDTFLVTENESTYIPIGERHALENPGKVALEMIEVQSGSYLGEDDIVRFDDRYGRSGTTN</sequence>
<evidence type="ECO:0000256" key="1">
    <source>
        <dbReference type="ARBA" id="ARBA00004823"/>
    </source>
</evidence>
<dbReference type="InterPro" id="IPR049577">
    <property type="entry name" value="GMPP_N"/>
</dbReference>
<comment type="caution">
    <text evidence="13">The sequence shown here is derived from an EMBL/GenBank/DDBJ whole genome shotgun (WGS) entry which is preliminary data.</text>
</comment>
<evidence type="ECO:0000313" key="13">
    <source>
        <dbReference type="EMBL" id="GLS84590.1"/>
    </source>
</evidence>
<dbReference type="GO" id="GO:0000271">
    <property type="term" value="P:polysaccharide biosynthetic process"/>
    <property type="evidence" value="ECO:0007669"/>
    <property type="project" value="InterPro"/>
</dbReference>
<dbReference type="GO" id="GO:0005525">
    <property type="term" value="F:GTP binding"/>
    <property type="evidence" value="ECO:0007669"/>
    <property type="project" value="UniProtKB-KW"/>
</dbReference>
<dbReference type="Gene3D" id="2.60.120.10">
    <property type="entry name" value="Jelly Rolls"/>
    <property type="match status" value="1"/>
</dbReference>
<proteinExistence type="inferred from homology"/>
<dbReference type="AlphaFoldDB" id="A0AA37WZ76"/>
<feature type="domain" description="MannoseP isomerase/GMP-like beta-helix" evidence="12">
    <location>
        <begin position="298"/>
        <end position="345"/>
    </location>
</feature>
<organism evidence="13 14">
    <name type="scientific">Paraferrimonas haliotis</name>
    <dbReference type="NCBI Taxonomy" id="2013866"/>
    <lineage>
        <taxon>Bacteria</taxon>
        <taxon>Pseudomonadati</taxon>
        <taxon>Pseudomonadota</taxon>
        <taxon>Gammaproteobacteria</taxon>
        <taxon>Alteromonadales</taxon>
        <taxon>Ferrimonadaceae</taxon>
        <taxon>Paraferrimonas</taxon>
    </lineage>
</organism>
<dbReference type="InterPro" id="IPR005835">
    <property type="entry name" value="NTP_transferase_dom"/>
</dbReference>
<dbReference type="SUPFAM" id="SSF53448">
    <property type="entry name" value="Nucleotide-diphospho-sugar transferases"/>
    <property type="match status" value="1"/>
</dbReference>
<evidence type="ECO:0000256" key="5">
    <source>
        <dbReference type="ARBA" id="ARBA00022695"/>
    </source>
</evidence>
<keyword evidence="6" id="KW-0547">Nucleotide-binding</keyword>
<dbReference type="SUPFAM" id="SSF51182">
    <property type="entry name" value="RmlC-like cupins"/>
    <property type="match status" value="1"/>
</dbReference>
<accession>A0AA37WZ76</accession>
<keyword evidence="5" id="KW-0548">Nucleotidyltransferase</keyword>
<dbReference type="Pfam" id="PF00483">
    <property type="entry name" value="NTP_transferase"/>
    <property type="match status" value="1"/>
</dbReference>
<dbReference type="CDD" id="cd02509">
    <property type="entry name" value="GDP-M1P_Guanylyltransferase"/>
    <property type="match status" value="1"/>
</dbReference>
<keyword evidence="14" id="KW-1185">Reference proteome</keyword>
<dbReference type="FunFam" id="3.90.550.10:FF:000046">
    <property type="entry name" value="Mannose-1-phosphate guanylyltransferase (GDP)"/>
    <property type="match status" value="1"/>
</dbReference>
<comment type="catalytic activity">
    <reaction evidence="8">
        <text>alpha-D-mannose 1-phosphate + GTP + H(+) = GDP-alpha-D-mannose + diphosphate</text>
        <dbReference type="Rhea" id="RHEA:15229"/>
        <dbReference type="ChEBI" id="CHEBI:15378"/>
        <dbReference type="ChEBI" id="CHEBI:33019"/>
        <dbReference type="ChEBI" id="CHEBI:37565"/>
        <dbReference type="ChEBI" id="CHEBI:57527"/>
        <dbReference type="ChEBI" id="CHEBI:58409"/>
        <dbReference type="EC" id="2.7.7.13"/>
    </reaction>
</comment>
<keyword evidence="7" id="KW-0342">GTP-binding</keyword>
<dbReference type="InterPro" id="IPR006375">
    <property type="entry name" value="Man1P_GuaTrfase/Man6P_Isoase"/>
</dbReference>
<dbReference type="CDD" id="cd02213">
    <property type="entry name" value="cupin_PMI_typeII_C"/>
    <property type="match status" value="1"/>
</dbReference>
<dbReference type="GO" id="GO:0009298">
    <property type="term" value="P:GDP-mannose biosynthetic process"/>
    <property type="evidence" value="ECO:0007669"/>
    <property type="project" value="TreeGrafter"/>
</dbReference>
<feature type="domain" description="Mannose-6-phosphate isomerase type II C-terminal" evidence="11">
    <location>
        <begin position="349"/>
        <end position="463"/>
    </location>
</feature>
<dbReference type="EC" id="2.7.7.13" evidence="3"/>
<dbReference type="PANTHER" id="PTHR46390:SF1">
    <property type="entry name" value="MANNOSE-1-PHOSPHATE GUANYLYLTRANSFERASE"/>
    <property type="match status" value="1"/>
</dbReference>
<dbReference type="InterPro" id="IPR051161">
    <property type="entry name" value="Mannose-6P_isomerase_type2"/>
</dbReference>
<evidence type="ECO:0000256" key="7">
    <source>
        <dbReference type="ARBA" id="ARBA00023134"/>
    </source>
</evidence>
<evidence type="ECO:0000256" key="3">
    <source>
        <dbReference type="ARBA" id="ARBA00012387"/>
    </source>
</evidence>
<dbReference type="Pfam" id="PF22640">
    <property type="entry name" value="ManC_GMP_beta-helix"/>
    <property type="match status" value="1"/>
</dbReference>
<evidence type="ECO:0000256" key="4">
    <source>
        <dbReference type="ARBA" id="ARBA00022679"/>
    </source>
</evidence>
<dbReference type="NCBIfam" id="TIGR01479">
    <property type="entry name" value="GMP_PMI"/>
    <property type="match status" value="1"/>
</dbReference>
<dbReference type="RefSeq" id="WP_095499059.1">
    <property type="nucleotide sequence ID" value="NZ_BSPO01000003.1"/>
</dbReference>
<dbReference type="InterPro" id="IPR014710">
    <property type="entry name" value="RmlC-like_jellyroll"/>
</dbReference>
<dbReference type="InterPro" id="IPR001538">
    <property type="entry name" value="Man6P_isomerase-2_C"/>
</dbReference>
<dbReference type="EMBL" id="BSPO01000003">
    <property type="protein sequence ID" value="GLS84590.1"/>
    <property type="molecule type" value="Genomic_DNA"/>
</dbReference>
<evidence type="ECO:0000259" key="12">
    <source>
        <dbReference type="Pfam" id="PF22640"/>
    </source>
</evidence>
<dbReference type="GO" id="GO:0004475">
    <property type="term" value="F:mannose-1-phosphate guanylyltransferase (GTP) activity"/>
    <property type="evidence" value="ECO:0007669"/>
    <property type="project" value="UniProtKB-EC"/>
</dbReference>
<dbReference type="FunFam" id="2.60.120.10:FF:000032">
    <property type="entry name" value="Mannose-1-phosphate guanylyltransferase/mannose-6-phosphate isomerase"/>
    <property type="match status" value="1"/>
</dbReference>
<evidence type="ECO:0000313" key="14">
    <source>
        <dbReference type="Proteomes" id="UP001157439"/>
    </source>
</evidence>
<protein>
    <recommendedName>
        <fullName evidence="3">mannose-1-phosphate guanylyltransferase</fullName>
        <ecNumber evidence="3">2.7.7.13</ecNumber>
    </recommendedName>
</protein>
<evidence type="ECO:0000256" key="2">
    <source>
        <dbReference type="ARBA" id="ARBA00006115"/>
    </source>
</evidence>
<evidence type="ECO:0000256" key="8">
    <source>
        <dbReference type="ARBA" id="ARBA00047343"/>
    </source>
</evidence>
<feature type="domain" description="Nucleotidyl transferase" evidence="10">
    <location>
        <begin position="4"/>
        <end position="285"/>
    </location>
</feature>
<evidence type="ECO:0000256" key="9">
    <source>
        <dbReference type="RuleBase" id="RU004190"/>
    </source>
</evidence>
<keyword evidence="4" id="KW-0808">Transferase</keyword>
<comment type="similarity">
    <text evidence="2 9">Belongs to the mannose-6-phosphate isomerase type 2 family.</text>
</comment>